<name>A0A6I6JQ02_9BACT</name>
<dbReference type="Pfam" id="PF04055">
    <property type="entry name" value="Radical_SAM"/>
    <property type="match status" value="1"/>
</dbReference>
<dbReference type="PROSITE" id="PS51918">
    <property type="entry name" value="RADICAL_SAM"/>
    <property type="match status" value="1"/>
</dbReference>
<dbReference type="InterPro" id="IPR006638">
    <property type="entry name" value="Elp3/MiaA/NifB-like_rSAM"/>
</dbReference>
<dbReference type="PANTHER" id="PTHR43524">
    <property type="entry name" value="RADICAL SAM SUPERFAMILY PROTEIN"/>
    <property type="match status" value="1"/>
</dbReference>
<dbReference type="CDD" id="cd01335">
    <property type="entry name" value="Radical_SAM"/>
    <property type="match status" value="1"/>
</dbReference>
<evidence type="ECO:0000313" key="8">
    <source>
        <dbReference type="Proteomes" id="UP000428260"/>
    </source>
</evidence>
<dbReference type="GO" id="GO:0051536">
    <property type="term" value="F:iron-sulfur cluster binding"/>
    <property type="evidence" value="ECO:0007669"/>
    <property type="project" value="UniProtKB-KW"/>
</dbReference>
<dbReference type="EMBL" id="CP046401">
    <property type="protein sequence ID" value="QGY43128.1"/>
    <property type="molecule type" value="Genomic_DNA"/>
</dbReference>
<evidence type="ECO:0000259" key="6">
    <source>
        <dbReference type="PROSITE" id="PS51918"/>
    </source>
</evidence>
<feature type="domain" description="Radical SAM core" evidence="6">
    <location>
        <begin position="78"/>
        <end position="287"/>
    </location>
</feature>
<evidence type="ECO:0000256" key="5">
    <source>
        <dbReference type="ARBA" id="ARBA00023014"/>
    </source>
</evidence>
<dbReference type="PANTHER" id="PTHR43524:SF1">
    <property type="entry name" value="RADICAL SAM SUPERFAMILY PROTEIN"/>
    <property type="match status" value="1"/>
</dbReference>
<keyword evidence="2" id="KW-0949">S-adenosyl-L-methionine</keyword>
<gene>
    <name evidence="7" type="ORF">GM418_05485</name>
</gene>
<dbReference type="SMART" id="SM00729">
    <property type="entry name" value="Elp3"/>
    <property type="match status" value="1"/>
</dbReference>
<dbReference type="SUPFAM" id="SSF102114">
    <property type="entry name" value="Radical SAM enzymes"/>
    <property type="match status" value="1"/>
</dbReference>
<evidence type="ECO:0000256" key="1">
    <source>
        <dbReference type="ARBA" id="ARBA00001966"/>
    </source>
</evidence>
<organism evidence="7 8">
    <name type="scientific">Maribellus comscasis</name>
    <dbReference type="NCBI Taxonomy" id="2681766"/>
    <lineage>
        <taxon>Bacteria</taxon>
        <taxon>Pseudomonadati</taxon>
        <taxon>Bacteroidota</taxon>
        <taxon>Bacteroidia</taxon>
        <taxon>Marinilabiliales</taxon>
        <taxon>Prolixibacteraceae</taxon>
        <taxon>Maribellus</taxon>
    </lineage>
</organism>
<evidence type="ECO:0000256" key="3">
    <source>
        <dbReference type="ARBA" id="ARBA00022723"/>
    </source>
</evidence>
<dbReference type="GO" id="GO:0046872">
    <property type="term" value="F:metal ion binding"/>
    <property type="evidence" value="ECO:0007669"/>
    <property type="project" value="UniProtKB-KW"/>
</dbReference>
<keyword evidence="8" id="KW-1185">Reference proteome</keyword>
<dbReference type="Gene3D" id="3.20.20.70">
    <property type="entry name" value="Aldolase class I"/>
    <property type="match status" value="1"/>
</dbReference>
<keyword evidence="3" id="KW-0479">Metal-binding</keyword>
<evidence type="ECO:0000313" key="7">
    <source>
        <dbReference type="EMBL" id="QGY43128.1"/>
    </source>
</evidence>
<dbReference type="SFLD" id="SFLDG01067">
    <property type="entry name" value="SPASM/twitch_domain_containing"/>
    <property type="match status" value="1"/>
</dbReference>
<protein>
    <submittedName>
        <fullName evidence="7">Radical SAM protein</fullName>
    </submittedName>
</protein>
<proteinExistence type="predicted"/>
<dbReference type="InterPro" id="IPR013785">
    <property type="entry name" value="Aldolase_TIM"/>
</dbReference>
<dbReference type="Proteomes" id="UP000428260">
    <property type="component" value="Chromosome"/>
</dbReference>
<evidence type="ECO:0000256" key="4">
    <source>
        <dbReference type="ARBA" id="ARBA00023004"/>
    </source>
</evidence>
<sequence length="429" mass="48757">MPAIKIAGTFSDRALLNKQRKNAEKHWPSLNWEWILQRMIKRILKNTDRKCLYKFVYNMGVKGSLSFARYQKRLKNGDFFPAFHFISVTDDCNLNCQGCWVTHKKKNSRMSPETLNRIIEETKAKGSYFFGILGGEPLTYRPLFEVLKKHPDCYFQLFTNGTLLTPEVAEELRKLGNVTPLISFEGDEVVADIRRRGKDVFRRTVEAVENATNAGLITGVAMSVCKSNMDLALSADFINSLIQKNVAYLWYYIYRPVGADSTVELALEKHEIQKLRQFMVDARSQFDIAIIDAYWDQDGNGLCPAATGLSHHINASGFVEPCPVIQFAAENVEDKSLENIYKESVFLEALRNEIPKKTSGCVIMEDPKWLVEMTEKYNAKDSSGRENEAERLKAMPLVPSHGSGTPVPEKGWIYRFAKKRAFFGLGAYG</sequence>
<comment type="cofactor">
    <cofactor evidence="1">
        <name>[4Fe-4S] cluster</name>
        <dbReference type="ChEBI" id="CHEBI:49883"/>
    </cofactor>
</comment>
<keyword evidence="4" id="KW-0408">Iron</keyword>
<dbReference type="SFLD" id="SFLDS00029">
    <property type="entry name" value="Radical_SAM"/>
    <property type="match status" value="1"/>
</dbReference>
<dbReference type="GO" id="GO:0003824">
    <property type="term" value="F:catalytic activity"/>
    <property type="evidence" value="ECO:0007669"/>
    <property type="project" value="InterPro"/>
</dbReference>
<dbReference type="KEGG" id="mcos:GM418_05485"/>
<keyword evidence="5" id="KW-0411">Iron-sulfur</keyword>
<accession>A0A6I6JQ02</accession>
<dbReference type="AlphaFoldDB" id="A0A6I6JQ02"/>
<evidence type="ECO:0000256" key="2">
    <source>
        <dbReference type="ARBA" id="ARBA00022691"/>
    </source>
</evidence>
<reference evidence="7 8" key="1">
    <citation type="submission" date="2019-11" db="EMBL/GenBank/DDBJ databases">
        <authorList>
            <person name="Zheng R.K."/>
            <person name="Sun C.M."/>
        </authorList>
    </citation>
    <scope>NUCLEOTIDE SEQUENCE [LARGE SCALE GENOMIC DNA]</scope>
    <source>
        <strain evidence="7 8">WC007</strain>
    </source>
</reference>
<dbReference type="InterPro" id="IPR058240">
    <property type="entry name" value="rSAM_sf"/>
</dbReference>
<dbReference type="InterPro" id="IPR007197">
    <property type="entry name" value="rSAM"/>
</dbReference>